<keyword evidence="2" id="KW-0233">DNA recombination</keyword>
<dbReference type="OrthoDB" id="9057547at2"/>
<dbReference type="PANTHER" id="PTHR30349">
    <property type="entry name" value="PHAGE INTEGRASE-RELATED"/>
    <property type="match status" value="1"/>
</dbReference>
<sequence length="379" mass="44101">MGSISQRKLADGTIRYRAEIRINRQGTIYKESKTFATMRTASNWLKKREAEIQDNPEILLGKVKNDKTTIGDLISRYLNEVGDQYSITTIRSLRVLLKLPISKIPVEKFGAMHLTEHVRLRKIGFPQLGLKDVKSSTILNELQHLKSVLNHARLLWGISVKYSEISDAMLQLRKARQISTGNSRDRLYESDELTKLLKYFTMVWERGRSVYPMHLLIMFAIFSCRRQAEITRLELKDYDKEHRVFKVRDLKNPNGSKGNHKEFVVSDEVDKIIDLALSPKYRNRMRLTECDSKYLFPLRAGSISTEFNETCALLGIEDLRFHDLRHEGATRLAEKGLTIPQIQQYTLHNTWSSLERYVSVKIRRNVLSFEEMLHLIGEM</sequence>
<dbReference type="EMBL" id="OOGT01000171">
    <property type="protein sequence ID" value="SPL71768.1"/>
    <property type="molecule type" value="Genomic_DNA"/>
</dbReference>
<name>A0A2U3N275_9GAMM</name>
<dbReference type="InterPro" id="IPR013762">
    <property type="entry name" value="Integrase-like_cat_sf"/>
</dbReference>
<evidence type="ECO:0000313" key="5">
    <source>
        <dbReference type="Proteomes" id="UP000245974"/>
    </source>
</evidence>
<evidence type="ECO:0000259" key="3">
    <source>
        <dbReference type="PROSITE" id="PS51898"/>
    </source>
</evidence>
<keyword evidence="5" id="KW-1185">Reference proteome</keyword>
<dbReference type="RefSeq" id="WP_121975185.1">
    <property type="nucleotide sequence ID" value="NZ_OOGT01000171.1"/>
</dbReference>
<feature type="domain" description="Tyr recombinase" evidence="3">
    <location>
        <begin position="183"/>
        <end position="370"/>
    </location>
</feature>
<dbReference type="Gene3D" id="1.10.443.10">
    <property type="entry name" value="Intergrase catalytic core"/>
    <property type="match status" value="1"/>
</dbReference>
<dbReference type="GO" id="GO:0003677">
    <property type="term" value="F:DNA binding"/>
    <property type="evidence" value="ECO:0007669"/>
    <property type="project" value="InterPro"/>
</dbReference>
<dbReference type="FunCoup" id="A0A2U3N275">
    <property type="interactions" value="65"/>
</dbReference>
<dbReference type="Pfam" id="PF00589">
    <property type="entry name" value="Phage_integrase"/>
    <property type="match status" value="1"/>
</dbReference>
<protein>
    <submittedName>
        <fullName evidence="4">Phage integrase family protein</fullName>
    </submittedName>
</protein>
<keyword evidence="1" id="KW-0229">DNA integration</keyword>
<dbReference type="GO" id="GO:0006310">
    <property type="term" value="P:DNA recombination"/>
    <property type="evidence" value="ECO:0007669"/>
    <property type="project" value="UniProtKB-KW"/>
</dbReference>
<dbReference type="InterPro" id="IPR050090">
    <property type="entry name" value="Tyrosine_recombinase_XerCD"/>
</dbReference>
<dbReference type="InterPro" id="IPR011010">
    <property type="entry name" value="DNA_brk_join_enz"/>
</dbReference>
<reference evidence="5" key="1">
    <citation type="submission" date="2018-03" db="EMBL/GenBank/DDBJ databases">
        <authorList>
            <person name="Blom J."/>
        </authorList>
    </citation>
    <scope>NUCLEOTIDE SEQUENCE [LARGE SCALE GENOMIC DNA]</scope>
    <source>
        <strain evidence="5">KPC-SM-21</strain>
    </source>
</reference>
<dbReference type="AlphaFoldDB" id="A0A2U3N275"/>
<evidence type="ECO:0000313" key="4">
    <source>
        <dbReference type="EMBL" id="SPL71768.1"/>
    </source>
</evidence>
<dbReference type="InterPro" id="IPR002104">
    <property type="entry name" value="Integrase_catalytic"/>
</dbReference>
<dbReference type="SUPFAM" id="SSF56349">
    <property type="entry name" value="DNA breaking-rejoining enzymes"/>
    <property type="match status" value="1"/>
</dbReference>
<proteinExistence type="predicted"/>
<dbReference type="InParanoid" id="A0A2U3N275"/>
<dbReference type="PROSITE" id="PS51898">
    <property type="entry name" value="TYR_RECOMBINASE"/>
    <property type="match status" value="1"/>
</dbReference>
<dbReference type="Proteomes" id="UP000245974">
    <property type="component" value="Unassembled WGS sequence"/>
</dbReference>
<organism evidence="4 5">
    <name type="scientific">Acinetobacter stercoris</name>
    <dbReference type="NCBI Taxonomy" id="2126983"/>
    <lineage>
        <taxon>Bacteria</taxon>
        <taxon>Pseudomonadati</taxon>
        <taxon>Pseudomonadota</taxon>
        <taxon>Gammaproteobacteria</taxon>
        <taxon>Moraxellales</taxon>
        <taxon>Moraxellaceae</taxon>
        <taxon>Acinetobacter</taxon>
    </lineage>
</organism>
<dbReference type="GO" id="GO:0015074">
    <property type="term" value="P:DNA integration"/>
    <property type="evidence" value="ECO:0007669"/>
    <property type="project" value="UniProtKB-KW"/>
</dbReference>
<dbReference type="PANTHER" id="PTHR30349:SF64">
    <property type="entry name" value="PROPHAGE INTEGRASE INTD-RELATED"/>
    <property type="match status" value="1"/>
</dbReference>
<evidence type="ECO:0000256" key="1">
    <source>
        <dbReference type="ARBA" id="ARBA00022908"/>
    </source>
</evidence>
<accession>A0A2U3N275</accession>
<evidence type="ECO:0000256" key="2">
    <source>
        <dbReference type="ARBA" id="ARBA00023172"/>
    </source>
</evidence>
<gene>
    <name evidence="4" type="ORF">KPC_2946</name>
</gene>